<accession>A0AAE0DIP0</accession>
<protein>
    <submittedName>
        <fullName evidence="1">Uncharacterized protein</fullName>
    </submittedName>
</protein>
<comment type="caution">
    <text evidence="1">The sequence shown here is derived from an EMBL/GenBank/DDBJ whole genome shotgun (WGS) entry which is preliminary data.</text>
</comment>
<keyword evidence="2" id="KW-1185">Reference proteome</keyword>
<dbReference type="AlphaFoldDB" id="A0AAE0DIP0"/>
<reference evidence="1" key="1">
    <citation type="submission" date="2022-11" db="EMBL/GenBank/DDBJ databases">
        <title>Chromosomal genome sequence assembly and mating type (MAT) locus characterization of the leprose asexual lichenized fungus Lepraria neglecta (Nyl.) Erichsen.</title>
        <authorList>
            <person name="Allen J.L."/>
            <person name="Pfeffer B."/>
        </authorList>
    </citation>
    <scope>NUCLEOTIDE SEQUENCE</scope>
    <source>
        <strain evidence="1">Allen 5258</strain>
    </source>
</reference>
<organism evidence="1 2">
    <name type="scientific">Lepraria neglecta</name>
    <dbReference type="NCBI Taxonomy" id="209136"/>
    <lineage>
        <taxon>Eukaryota</taxon>
        <taxon>Fungi</taxon>
        <taxon>Dikarya</taxon>
        <taxon>Ascomycota</taxon>
        <taxon>Pezizomycotina</taxon>
        <taxon>Lecanoromycetes</taxon>
        <taxon>OSLEUM clade</taxon>
        <taxon>Lecanoromycetidae</taxon>
        <taxon>Lecanorales</taxon>
        <taxon>Lecanorineae</taxon>
        <taxon>Stereocaulaceae</taxon>
        <taxon>Lepraria</taxon>
    </lineage>
</organism>
<gene>
    <name evidence="1" type="ORF">OEA41_003110</name>
</gene>
<dbReference type="Proteomes" id="UP001276659">
    <property type="component" value="Unassembled WGS sequence"/>
</dbReference>
<evidence type="ECO:0000313" key="1">
    <source>
        <dbReference type="EMBL" id="KAK3171026.1"/>
    </source>
</evidence>
<sequence>MASNKKTKFVPMKEEYLGFGKDQNKEMDEVQAKSILSDTYWAMTKESKTAFPDDIHGAGTPATLAIINVPSQQTAWLATSARNGRGPMVNVHPTLAAAVGAGNTHRTSFAGAEMHAVNRVLQSLGNVPEDAGAKIFGTPGGQDPGPEGGKIFLQPYQSVGNAVGCQVVLKNLGIPLMK</sequence>
<proteinExistence type="predicted"/>
<name>A0AAE0DIP0_9LECA</name>
<evidence type="ECO:0000313" key="2">
    <source>
        <dbReference type="Proteomes" id="UP001276659"/>
    </source>
</evidence>
<dbReference type="EMBL" id="JASNWA010000008">
    <property type="protein sequence ID" value="KAK3171026.1"/>
    <property type="molecule type" value="Genomic_DNA"/>
</dbReference>